<gene>
    <name evidence="1" type="ORF">F9U64_05375</name>
</gene>
<protein>
    <submittedName>
        <fullName evidence="1">NERD domain-containing protein</fullName>
    </submittedName>
</protein>
<comment type="caution">
    <text evidence="1">The sequence shown here is derived from an EMBL/GenBank/DDBJ whole genome shotgun (WGS) entry which is preliminary data.</text>
</comment>
<keyword evidence="2" id="KW-1185">Reference proteome</keyword>
<evidence type="ECO:0000313" key="2">
    <source>
        <dbReference type="Proteomes" id="UP000480246"/>
    </source>
</evidence>
<dbReference type="EMBL" id="WEID01000019">
    <property type="protein sequence ID" value="KAB8138322.1"/>
    <property type="molecule type" value="Genomic_DNA"/>
</dbReference>
<reference evidence="1 2" key="1">
    <citation type="submission" date="2019-10" db="EMBL/GenBank/DDBJ databases">
        <title>Gracilibacillus sp. nov. isolated from rice seeds.</title>
        <authorList>
            <person name="He S."/>
        </authorList>
    </citation>
    <scope>NUCLEOTIDE SEQUENCE [LARGE SCALE GENOMIC DNA]</scope>
    <source>
        <strain evidence="1 2">TD8</strain>
    </source>
</reference>
<organism evidence="1 2">
    <name type="scientific">Gracilibacillus oryzae</name>
    <dbReference type="NCBI Taxonomy" id="1672701"/>
    <lineage>
        <taxon>Bacteria</taxon>
        <taxon>Bacillati</taxon>
        <taxon>Bacillota</taxon>
        <taxon>Bacilli</taxon>
        <taxon>Bacillales</taxon>
        <taxon>Bacillaceae</taxon>
        <taxon>Gracilibacillus</taxon>
    </lineage>
</organism>
<dbReference type="Proteomes" id="UP000480246">
    <property type="component" value="Unassembled WGS sequence"/>
</dbReference>
<name>A0A7C8GUM9_9BACI</name>
<proteinExistence type="predicted"/>
<sequence>MAQLIKLKNYISRYETDIYHYPGQFSRLKTENWKNMKSMWVNQQENKKIERGKEEESSEESNWRRLFSRKKDNDYEEEEQEQTYLPESELELKHYFLDKLLGFQLKWASTTISEMSFLDQGYKRDYLLKFFLQRIPDNYLLLYYPVFSLKNHLVDGEIIVISPLEVEVITIFEKTARKTIIANDERVWFTEENGIQSKVLSPVIPLKRTEKIIRSILNNQQLEFPIKRTVLSRKNDIEYKAEPYQMEYIGRGEYEEWLNQKQNLTSPLKHNQLKVANAILKYCETTAFRRPEWERETDKKEDNNRQNFYEF</sequence>
<dbReference type="OrthoDB" id="2433183at2"/>
<dbReference type="RefSeq" id="WP_153401987.1">
    <property type="nucleotide sequence ID" value="NZ_ML762426.1"/>
</dbReference>
<evidence type="ECO:0000313" key="1">
    <source>
        <dbReference type="EMBL" id="KAB8138322.1"/>
    </source>
</evidence>
<dbReference type="AlphaFoldDB" id="A0A7C8GUM9"/>
<accession>A0A7C8GUM9</accession>